<evidence type="ECO:0000313" key="2">
    <source>
        <dbReference type="Proteomes" id="UP001596012"/>
    </source>
</evidence>
<evidence type="ECO:0000313" key="1">
    <source>
        <dbReference type="EMBL" id="MFC4463871.1"/>
    </source>
</evidence>
<comment type="caution">
    <text evidence="1">The sequence shown here is derived from an EMBL/GenBank/DDBJ whole genome shotgun (WGS) entry which is preliminary data.</text>
</comment>
<dbReference type="EMBL" id="JBHSFG010000010">
    <property type="protein sequence ID" value="MFC4463871.1"/>
    <property type="molecule type" value="Genomic_DNA"/>
</dbReference>
<name>A0ABV8YHW1_9ACTN</name>
<proteinExistence type="predicted"/>
<gene>
    <name evidence="1" type="ORF">ACFPH6_04680</name>
</gene>
<reference evidence="2" key="1">
    <citation type="journal article" date="2019" name="Int. J. Syst. Evol. Microbiol.">
        <title>The Global Catalogue of Microorganisms (GCM) 10K type strain sequencing project: providing services to taxonomists for standard genome sequencing and annotation.</title>
        <authorList>
            <consortium name="The Broad Institute Genomics Platform"/>
            <consortium name="The Broad Institute Genome Sequencing Center for Infectious Disease"/>
            <person name="Wu L."/>
            <person name="Ma J."/>
        </authorList>
    </citation>
    <scope>NUCLEOTIDE SEQUENCE [LARGE SCALE GENOMIC DNA]</scope>
    <source>
        <strain evidence="2">DT43</strain>
    </source>
</reference>
<protein>
    <submittedName>
        <fullName evidence="1">Uncharacterized protein</fullName>
    </submittedName>
</protein>
<keyword evidence="2" id="KW-1185">Reference proteome</keyword>
<dbReference type="Proteomes" id="UP001596012">
    <property type="component" value="Unassembled WGS sequence"/>
</dbReference>
<sequence>MSKHHDQVCIPHRLWIGRAVDSAARQYDLAGLPEVVQAQRRHYRLLRRYGPAVIAACYERCSTFWHSLFQRGYRLSDRAERLRQMSPNDRQVRPWEPQRYAAVYPQIVEAMSLYASSHWRSLALGEEEQMRLFKAEFHRRLPQERSLRTTARHWFLTEMIMTAWRIELAIKSAEINENQRDLPGVE</sequence>
<accession>A0ABV8YHW1</accession>
<organism evidence="1 2">
    <name type="scientific">Streptomyces xiangluensis</name>
    <dbReference type="NCBI Taxonomy" id="2665720"/>
    <lineage>
        <taxon>Bacteria</taxon>
        <taxon>Bacillati</taxon>
        <taxon>Actinomycetota</taxon>
        <taxon>Actinomycetes</taxon>
        <taxon>Kitasatosporales</taxon>
        <taxon>Streptomycetaceae</taxon>
        <taxon>Streptomyces</taxon>
    </lineage>
</organism>